<sequence length="126" mass="14172">MDTWRRNGASALYNSLAFICVLLVFLLKGTPVVTDSPMNSELWICHRLPMCGDKIYNPLEQCCFDESIVPLNATRNCGPDCIFWPCHELCCPENYGVHKHFGVKLKILGAKTKCSSHSLITRFCSS</sequence>
<protein>
    <submittedName>
        <fullName evidence="2">Insulin growth factor-like family member 3</fullName>
    </submittedName>
</protein>
<dbReference type="RefSeq" id="XP_045148895.1">
    <property type="nucleotide sequence ID" value="XM_045292960.1"/>
</dbReference>
<name>A0AC55DAX1_ECHTE</name>
<gene>
    <name evidence="2" type="primary">LOC123522012</name>
</gene>
<evidence type="ECO:0000313" key="1">
    <source>
        <dbReference type="Proteomes" id="UP000694863"/>
    </source>
</evidence>
<organism evidence="1 2">
    <name type="scientific">Echinops telfairi</name>
    <name type="common">Lesser hedgehog tenrec</name>
    <dbReference type="NCBI Taxonomy" id="9371"/>
    <lineage>
        <taxon>Eukaryota</taxon>
        <taxon>Metazoa</taxon>
        <taxon>Chordata</taxon>
        <taxon>Craniata</taxon>
        <taxon>Vertebrata</taxon>
        <taxon>Euteleostomi</taxon>
        <taxon>Mammalia</taxon>
        <taxon>Eutheria</taxon>
        <taxon>Afrotheria</taxon>
        <taxon>Tenrecidae</taxon>
        <taxon>Tenrecinae</taxon>
        <taxon>Echinops</taxon>
    </lineage>
</organism>
<evidence type="ECO:0000313" key="2">
    <source>
        <dbReference type="RefSeq" id="XP_045148895.1"/>
    </source>
</evidence>
<reference evidence="2" key="1">
    <citation type="submission" date="2025-08" db="UniProtKB">
        <authorList>
            <consortium name="RefSeq"/>
        </authorList>
    </citation>
    <scope>IDENTIFICATION</scope>
</reference>
<accession>A0AC55DAX1</accession>
<keyword evidence="1" id="KW-1185">Reference proteome</keyword>
<dbReference type="Proteomes" id="UP000694863">
    <property type="component" value="Unplaced"/>
</dbReference>
<proteinExistence type="predicted"/>